<comment type="caution">
    <text evidence="1">The sequence shown here is derived from an EMBL/GenBank/DDBJ whole genome shotgun (WGS) entry which is preliminary data.</text>
</comment>
<accession>A0ABN9VP97</accession>
<keyword evidence="2" id="KW-1185">Reference proteome</keyword>
<evidence type="ECO:0000313" key="2">
    <source>
        <dbReference type="Proteomes" id="UP001189429"/>
    </source>
</evidence>
<evidence type="ECO:0000313" key="1">
    <source>
        <dbReference type="EMBL" id="CAK0875236.1"/>
    </source>
</evidence>
<reference evidence="1" key="1">
    <citation type="submission" date="2023-10" db="EMBL/GenBank/DDBJ databases">
        <authorList>
            <person name="Chen Y."/>
            <person name="Shah S."/>
            <person name="Dougan E. K."/>
            <person name="Thang M."/>
            <person name="Chan C."/>
        </authorList>
    </citation>
    <scope>NUCLEOTIDE SEQUENCE [LARGE SCALE GENOMIC DNA]</scope>
</reference>
<protein>
    <submittedName>
        <fullName evidence="1">Uncharacterized protein</fullName>
    </submittedName>
</protein>
<sequence length="130" mass="14674">AAAADPQTPQAVRDRVAEALKAAEEVLEAAERAPALRRVDSVRQRQSFAEFTTMLGEEVKEEADRAMQEGIQYAERTIRKAKSLVEDHFAIDEAFRMLGPLRQDSNRARDVHDMPLQWQNRVAAKQRGTS</sequence>
<dbReference type="EMBL" id="CAUYUJ010017491">
    <property type="protein sequence ID" value="CAK0875236.1"/>
    <property type="molecule type" value="Genomic_DNA"/>
</dbReference>
<feature type="non-terminal residue" evidence="1">
    <location>
        <position position="1"/>
    </location>
</feature>
<dbReference type="Proteomes" id="UP001189429">
    <property type="component" value="Unassembled WGS sequence"/>
</dbReference>
<gene>
    <name evidence="1" type="ORF">PCOR1329_LOCUS59946</name>
</gene>
<name>A0ABN9VP97_9DINO</name>
<organism evidence="1 2">
    <name type="scientific">Prorocentrum cordatum</name>
    <dbReference type="NCBI Taxonomy" id="2364126"/>
    <lineage>
        <taxon>Eukaryota</taxon>
        <taxon>Sar</taxon>
        <taxon>Alveolata</taxon>
        <taxon>Dinophyceae</taxon>
        <taxon>Prorocentrales</taxon>
        <taxon>Prorocentraceae</taxon>
        <taxon>Prorocentrum</taxon>
    </lineage>
</organism>
<proteinExistence type="predicted"/>